<evidence type="ECO:0000256" key="1">
    <source>
        <dbReference type="ARBA" id="ARBA00004477"/>
    </source>
</evidence>
<dbReference type="PANTHER" id="PTHR31204:SF1">
    <property type="entry name" value="SIGMA INTRACELLULAR RECEPTOR 2"/>
    <property type="match status" value="1"/>
</dbReference>
<evidence type="ECO:0000259" key="9">
    <source>
        <dbReference type="PROSITE" id="PS51751"/>
    </source>
</evidence>
<evidence type="ECO:0000256" key="7">
    <source>
        <dbReference type="PROSITE-ProRule" id="PRU01087"/>
    </source>
</evidence>
<feature type="transmembrane region" description="Helical" evidence="8">
    <location>
        <begin position="66"/>
        <end position="90"/>
    </location>
</feature>
<dbReference type="InterPro" id="IPR033118">
    <property type="entry name" value="EXPERA"/>
</dbReference>
<accession>A0A1Y2FUB7</accession>
<dbReference type="OrthoDB" id="433124at2759"/>
<evidence type="ECO:0000313" key="11">
    <source>
        <dbReference type="Proteomes" id="UP000193685"/>
    </source>
</evidence>
<comment type="similarity">
    <text evidence="2">Belongs to the TMEM97/sigma-2 receptor family.</text>
</comment>
<dbReference type="STRING" id="56484.A0A1Y2FUB7"/>
<dbReference type="EMBL" id="MCFI01000002">
    <property type="protein sequence ID" value="ORY86884.1"/>
    <property type="molecule type" value="Genomic_DNA"/>
</dbReference>
<comment type="caution">
    <text evidence="10">The sequence shown here is derived from an EMBL/GenBank/DDBJ whole genome shotgun (WGS) entry which is preliminary data.</text>
</comment>
<evidence type="ECO:0000256" key="2">
    <source>
        <dbReference type="ARBA" id="ARBA00009096"/>
    </source>
</evidence>
<sequence length="149" mass="17271">MKRAAWTWLDWTTYLFCLSHIPATLFVDLTPIYPDIALLRPLQWLRSWYLSTFADPLMGGQSYPGAWFKCFLWIEGIFQLPVCILLVWAYHREQQDATWARLLVGLYSIQVATSTIASLAEIFAFDTITLRQKLALCSMFWPYVAVPVV</sequence>
<evidence type="ECO:0000256" key="5">
    <source>
        <dbReference type="ARBA" id="ARBA00022989"/>
    </source>
</evidence>
<gene>
    <name evidence="10" type="ORF">BCR37DRAFT_343141</name>
</gene>
<dbReference type="OMA" id="IAMELFY"/>
<evidence type="ECO:0000256" key="8">
    <source>
        <dbReference type="SAM" id="Phobius"/>
    </source>
</evidence>
<dbReference type="PANTHER" id="PTHR31204">
    <property type="entry name" value="SIGMA INTRACELLULAR RECEPTOR 2"/>
    <property type="match status" value="1"/>
</dbReference>
<evidence type="ECO:0000256" key="3">
    <source>
        <dbReference type="ARBA" id="ARBA00022692"/>
    </source>
</evidence>
<dbReference type="AlphaFoldDB" id="A0A1Y2FUB7"/>
<feature type="transmembrane region" description="Helical" evidence="8">
    <location>
        <begin position="12"/>
        <end position="33"/>
    </location>
</feature>
<evidence type="ECO:0000256" key="4">
    <source>
        <dbReference type="ARBA" id="ARBA00022824"/>
    </source>
</evidence>
<dbReference type="PIRSF" id="PIRSF031032">
    <property type="entry name" value="TMP_97_prd"/>
    <property type="match status" value="1"/>
</dbReference>
<comment type="subcellular location">
    <subcellularLocation>
        <location evidence="1">Endoplasmic reticulum membrane</location>
        <topology evidence="1">Multi-pass membrane protein</topology>
    </subcellularLocation>
</comment>
<protein>
    <submittedName>
        <fullName evidence="10">Transmembrane protein 6/97</fullName>
    </submittedName>
</protein>
<keyword evidence="3 7" id="KW-0812">Transmembrane</keyword>
<organism evidence="10 11">
    <name type="scientific">Protomyces lactucae-debilis</name>
    <dbReference type="NCBI Taxonomy" id="2754530"/>
    <lineage>
        <taxon>Eukaryota</taxon>
        <taxon>Fungi</taxon>
        <taxon>Dikarya</taxon>
        <taxon>Ascomycota</taxon>
        <taxon>Taphrinomycotina</taxon>
        <taxon>Taphrinomycetes</taxon>
        <taxon>Taphrinales</taxon>
        <taxon>Protomycetaceae</taxon>
        <taxon>Protomyces</taxon>
    </lineage>
</organism>
<feature type="domain" description="EXPERA" evidence="9">
    <location>
        <begin position="9"/>
        <end position="149"/>
    </location>
</feature>
<keyword evidence="5 7" id="KW-1133">Transmembrane helix</keyword>
<dbReference type="GeneID" id="63784080"/>
<dbReference type="InterPro" id="IPR051987">
    <property type="entry name" value="Sigma-2_receptor-like"/>
</dbReference>
<dbReference type="PROSITE" id="PS51751">
    <property type="entry name" value="EXPERA"/>
    <property type="match status" value="1"/>
</dbReference>
<keyword evidence="6 7" id="KW-0472">Membrane</keyword>
<evidence type="ECO:0000313" key="10">
    <source>
        <dbReference type="EMBL" id="ORY86884.1"/>
    </source>
</evidence>
<keyword evidence="11" id="KW-1185">Reference proteome</keyword>
<name>A0A1Y2FUB7_PROLT</name>
<dbReference type="RefSeq" id="XP_040727740.1">
    <property type="nucleotide sequence ID" value="XM_040867481.1"/>
</dbReference>
<reference evidence="10 11" key="1">
    <citation type="submission" date="2016-07" db="EMBL/GenBank/DDBJ databases">
        <title>Pervasive Adenine N6-methylation of Active Genes in Fungi.</title>
        <authorList>
            <consortium name="DOE Joint Genome Institute"/>
            <person name="Mondo S.J."/>
            <person name="Dannebaum R.O."/>
            <person name="Kuo R.C."/>
            <person name="Labutti K."/>
            <person name="Haridas S."/>
            <person name="Kuo A."/>
            <person name="Salamov A."/>
            <person name="Ahrendt S.R."/>
            <person name="Lipzen A."/>
            <person name="Sullivan W."/>
            <person name="Andreopoulos W.B."/>
            <person name="Clum A."/>
            <person name="Lindquist E."/>
            <person name="Daum C."/>
            <person name="Ramamoorthy G.K."/>
            <person name="Gryganskyi A."/>
            <person name="Culley D."/>
            <person name="Magnuson J.K."/>
            <person name="James T.Y."/>
            <person name="O'Malley M.A."/>
            <person name="Stajich J.E."/>
            <person name="Spatafora J.W."/>
            <person name="Visel A."/>
            <person name="Grigoriev I.V."/>
        </authorList>
    </citation>
    <scope>NUCLEOTIDE SEQUENCE [LARGE SCALE GENOMIC DNA]</scope>
    <source>
        <strain evidence="10 11">12-1054</strain>
    </source>
</reference>
<feature type="transmembrane region" description="Helical" evidence="8">
    <location>
        <begin position="102"/>
        <end position="125"/>
    </location>
</feature>
<keyword evidence="4" id="KW-0256">Endoplasmic reticulum</keyword>
<dbReference type="Pfam" id="PF05241">
    <property type="entry name" value="EBP"/>
    <property type="match status" value="1"/>
</dbReference>
<feature type="non-terminal residue" evidence="10">
    <location>
        <position position="149"/>
    </location>
</feature>
<proteinExistence type="inferred from homology"/>
<evidence type="ECO:0000256" key="6">
    <source>
        <dbReference type="ARBA" id="ARBA00023136"/>
    </source>
</evidence>
<dbReference type="Proteomes" id="UP000193685">
    <property type="component" value="Unassembled WGS sequence"/>
</dbReference>
<dbReference type="InterPro" id="IPR016964">
    <property type="entry name" value="Sigma2_recept"/>
</dbReference>
<dbReference type="GO" id="GO:0005789">
    <property type="term" value="C:endoplasmic reticulum membrane"/>
    <property type="evidence" value="ECO:0007669"/>
    <property type="project" value="UniProtKB-SubCell"/>
</dbReference>